<proteinExistence type="predicted"/>
<dbReference type="Proteomes" id="UP000051330">
    <property type="component" value="Unassembled WGS sequence"/>
</dbReference>
<keyword evidence="1" id="KW-1133">Transmembrane helix</keyword>
<sequence length="167" mass="19615">MGQMTKDRAEVEQRRKAQGITSMYFNRYLAIRYLNAIFLFANLYWVILMVGTRQTLWMWPLALLLGVTAVTVEQVRKYWDRSNRLPITRITYFFQGASNALALIFVAAGKLQWVFPFMSAKSVPTVLIVLGLGLLIAVFIEYKTYKIEHDKDRRYLRNMKNYQESLQ</sequence>
<evidence type="ECO:0008006" key="4">
    <source>
        <dbReference type="Google" id="ProtNLM"/>
    </source>
</evidence>
<reference evidence="2 3" key="1">
    <citation type="journal article" date="2015" name="Genome Announc.">
        <title>Expanding the biotechnology potential of lactobacilli through comparative genomics of 213 strains and associated genera.</title>
        <authorList>
            <person name="Sun Z."/>
            <person name="Harris H.M."/>
            <person name="McCann A."/>
            <person name="Guo C."/>
            <person name="Argimon S."/>
            <person name="Zhang W."/>
            <person name="Yang X."/>
            <person name="Jeffery I.B."/>
            <person name="Cooney J.C."/>
            <person name="Kagawa T.F."/>
            <person name="Liu W."/>
            <person name="Song Y."/>
            <person name="Salvetti E."/>
            <person name="Wrobel A."/>
            <person name="Rasinkangas P."/>
            <person name="Parkhill J."/>
            <person name="Rea M.C."/>
            <person name="O'Sullivan O."/>
            <person name="Ritari J."/>
            <person name="Douillard F.P."/>
            <person name="Paul Ross R."/>
            <person name="Yang R."/>
            <person name="Briner A.E."/>
            <person name="Felis G.E."/>
            <person name="de Vos W.M."/>
            <person name="Barrangou R."/>
            <person name="Klaenhammer T.R."/>
            <person name="Caufield P.W."/>
            <person name="Cui Y."/>
            <person name="Zhang H."/>
            <person name="O'Toole P.W."/>
        </authorList>
    </citation>
    <scope>NUCLEOTIDE SEQUENCE [LARGE SCALE GENOMIC DNA]</scope>
    <source>
        <strain evidence="2 3">DSM 12744</strain>
    </source>
</reference>
<gene>
    <name evidence="2" type="ORF">FD09_GL002086</name>
</gene>
<dbReference type="AlphaFoldDB" id="A0A0R1N8N9"/>
<feature type="transmembrane region" description="Helical" evidence="1">
    <location>
        <begin position="125"/>
        <end position="145"/>
    </location>
</feature>
<protein>
    <recommendedName>
        <fullName evidence="4">PTS cellobiose transporter subunit IIA</fullName>
    </recommendedName>
</protein>
<keyword evidence="3" id="KW-1185">Reference proteome</keyword>
<accession>A0A0R1N8N9</accession>
<feature type="transmembrane region" description="Helical" evidence="1">
    <location>
        <begin position="56"/>
        <end position="72"/>
    </location>
</feature>
<keyword evidence="1" id="KW-0472">Membrane</keyword>
<evidence type="ECO:0000313" key="3">
    <source>
        <dbReference type="Proteomes" id="UP000051330"/>
    </source>
</evidence>
<feature type="transmembrane region" description="Helical" evidence="1">
    <location>
        <begin position="33"/>
        <end position="50"/>
    </location>
</feature>
<evidence type="ECO:0000313" key="2">
    <source>
        <dbReference type="EMBL" id="KRL13259.1"/>
    </source>
</evidence>
<dbReference type="PATRIC" id="fig|1423792.3.peg.2127"/>
<comment type="caution">
    <text evidence="2">The sequence shown here is derived from an EMBL/GenBank/DDBJ whole genome shotgun (WGS) entry which is preliminary data.</text>
</comment>
<evidence type="ECO:0000256" key="1">
    <source>
        <dbReference type="SAM" id="Phobius"/>
    </source>
</evidence>
<dbReference type="EMBL" id="AZEC01000004">
    <property type="protein sequence ID" value="KRL13259.1"/>
    <property type="molecule type" value="Genomic_DNA"/>
</dbReference>
<feature type="transmembrane region" description="Helical" evidence="1">
    <location>
        <begin position="92"/>
        <end position="113"/>
    </location>
</feature>
<dbReference type="STRING" id="1423792.FD09_GL002086"/>
<keyword evidence="1" id="KW-0812">Transmembrane</keyword>
<organism evidence="2 3">
    <name type="scientific">Schleiferilactobacillus perolens DSM 12744</name>
    <dbReference type="NCBI Taxonomy" id="1423792"/>
    <lineage>
        <taxon>Bacteria</taxon>
        <taxon>Bacillati</taxon>
        <taxon>Bacillota</taxon>
        <taxon>Bacilli</taxon>
        <taxon>Lactobacillales</taxon>
        <taxon>Lactobacillaceae</taxon>
        <taxon>Schleiferilactobacillus</taxon>
    </lineage>
</organism>
<name>A0A0R1N8N9_9LACO</name>